<keyword evidence="3" id="KW-0804">Transcription</keyword>
<name>A0A542SNN4_9MICO</name>
<dbReference type="GO" id="GO:0006950">
    <property type="term" value="P:response to stress"/>
    <property type="evidence" value="ECO:0007669"/>
    <property type="project" value="TreeGrafter"/>
</dbReference>
<accession>A0A542SNN4</accession>
<dbReference type="Pfam" id="PF01047">
    <property type="entry name" value="MarR"/>
    <property type="match status" value="1"/>
</dbReference>
<evidence type="ECO:0000256" key="3">
    <source>
        <dbReference type="ARBA" id="ARBA00023163"/>
    </source>
</evidence>
<dbReference type="InterPro" id="IPR023187">
    <property type="entry name" value="Tscrpt_reg_MarR-type_CS"/>
</dbReference>
<dbReference type="InterPro" id="IPR036388">
    <property type="entry name" value="WH-like_DNA-bd_sf"/>
</dbReference>
<evidence type="ECO:0000313" key="6">
    <source>
        <dbReference type="EMBL" id="TQK76155.1"/>
    </source>
</evidence>
<organism evidence="6 7">
    <name type="scientific">Rarobacter incanus</name>
    <dbReference type="NCBI Taxonomy" id="153494"/>
    <lineage>
        <taxon>Bacteria</taxon>
        <taxon>Bacillati</taxon>
        <taxon>Actinomycetota</taxon>
        <taxon>Actinomycetes</taxon>
        <taxon>Micrococcales</taxon>
        <taxon>Rarobacteraceae</taxon>
        <taxon>Rarobacter</taxon>
    </lineage>
</organism>
<dbReference type="GO" id="GO:0003677">
    <property type="term" value="F:DNA binding"/>
    <property type="evidence" value="ECO:0007669"/>
    <property type="project" value="UniProtKB-KW"/>
</dbReference>
<dbReference type="PANTHER" id="PTHR33164">
    <property type="entry name" value="TRANSCRIPTIONAL REGULATOR, MARR FAMILY"/>
    <property type="match status" value="1"/>
</dbReference>
<evidence type="ECO:0000256" key="1">
    <source>
        <dbReference type="ARBA" id="ARBA00023015"/>
    </source>
</evidence>
<evidence type="ECO:0000256" key="2">
    <source>
        <dbReference type="ARBA" id="ARBA00023125"/>
    </source>
</evidence>
<evidence type="ECO:0000313" key="7">
    <source>
        <dbReference type="Proteomes" id="UP000316181"/>
    </source>
</evidence>
<dbReference type="GO" id="GO:0003700">
    <property type="term" value="F:DNA-binding transcription factor activity"/>
    <property type="evidence" value="ECO:0007669"/>
    <property type="project" value="InterPro"/>
</dbReference>
<keyword evidence="7" id="KW-1185">Reference proteome</keyword>
<keyword evidence="1" id="KW-0805">Transcription regulation</keyword>
<dbReference type="InterPro" id="IPR000835">
    <property type="entry name" value="HTH_MarR-typ"/>
</dbReference>
<sequence>MTEHDKTPLQAHSPASANTEVPSPLNILGRLMYLTILMRVTDGRFRHGHGRSAGVLKGQGRALRILQLQSPISQKELAYLLGIRSQSLSELITKLEDGGLVKRSPDPGDGRTWLVEITELGREAAGAQPNTLEEDPTFGLSDDEAAQLTALLDKVIENVEESAPIGADRRIQKMRQMWFEAGASGDRRAGGFGPGFGPDYGEAFMGAHPGRPRGRGRQGRSRKAAEGYWF</sequence>
<feature type="region of interest" description="Disordered" evidence="4">
    <location>
        <begin position="205"/>
        <end position="230"/>
    </location>
</feature>
<dbReference type="PROSITE" id="PS50995">
    <property type="entry name" value="HTH_MARR_2"/>
    <property type="match status" value="1"/>
</dbReference>
<dbReference type="OrthoDB" id="69852at2"/>
<dbReference type="RefSeq" id="WP_142111474.1">
    <property type="nucleotide sequence ID" value="NZ_BAAATB010000002.1"/>
</dbReference>
<gene>
    <name evidence="6" type="ORF">FB389_0813</name>
</gene>
<dbReference type="Gene3D" id="1.10.10.10">
    <property type="entry name" value="Winged helix-like DNA-binding domain superfamily/Winged helix DNA-binding domain"/>
    <property type="match status" value="1"/>
</dbReference>
<dbReference type="PANTHER" id="PTHR33164:SF43">
    <property type="entry name" value="HTH-TYPE TRANSCRIPTIONAL REPRESSOR YETL"/>
    <property type="match status" value="1"/>
</dbReference>
<dbReference type="EMBL" id="VFNV01000001">
    <property type="protein sequence ID" value="TQK76155.1"/>
    <property type="molecule type" value="Genomic_DNA"/>
</dbReference>
<feature type="region of interest" description="Disordered" evidence="4">
    <location>
        <begin position="1"/>
        <end position="21"/>
    </location>
</feature>
<evidence type="ECO:0000259" key="5">
    <source>
        <dbReference type="PROSITE" id="PS50995"/>
    </source>
</evidence>
<dbReference type="Proteomes" id="UP000316181">
    <property type="component" value="Unassembled WGS sequence"/>
</dbReference>
<feature type="domain" description="HTH marR-type" evidence="5">
    <location>
        <begin position="30"/>
        <end position="157"/>
    </location>
</feature>
<protein>
    <submittedName>
        <fullName evidence="6">DNA-binding MarR family transcriptional regulator</fullName>
    </submittedName>
</protein>
<dbReference type="AlphaFoldDB" id="A0A542SNN4"/>
<comment type="caution">
    <text evidence="6">The sequence shown here is derived from an EMBL/GenBank/DDBJ whole genome shotgun (WGS) entry which is preliminary data.</text>
</comment>
<dbReference type="InterPro" id="IPR036390">
    <property type="entry name" value="WH_DNA-bd_sf"/>
</dbReference>
<keyword evidence="2 6" id="KW-0238">DNA-binding</keyword>
<proteinExistence type="predicted"/>
<dbReference type="SUPFAM" id="SSF46785">
    <property type="entry name" value="Winged helix' DNA-binding domain"/>
    <property type="match status" value="1"/>
</dbReference>
<dbReference type="InterPro" id="IPR039422">
    <property type="entry name" value="MarR/SlyA-like"/>
</dbReference>
<dbReference type="PRINTS" id="PR00598">
    <property type="entry name" value="HTHMARR"/>
</dbReference>
<evidence type="ECO:0000256" key="4">
    <source>
        <dbReference type="SAM" id="MobiDB-lite"/>
    </source>
</evidence>
<dbReference type="SMART" id="SM00347">
    <property type="entry name" value="HTH_MARR"/>
    <property type="match status" value="1"/>
</dbReference>
<dbReference type="PROSITE" id="PS01117">
    <property type="entry name" value="HTH_MARR_1"/>
    <property type="match status" value="1"/>
</dbReference>
<reference evidence="6 7" key="1">
    <citation type="submission" date="2019-06" db="EMBL/GenBank/DDBJ databases">
        <title>Sequencing the genomes of 1000 actinobacteria strains.</title>
        <authorList>
            <person name="Klenk H.-P."/>
        </authorList>
    </citation>
    <scope>NUCLEOTIDE SEQUENCE [LARGE SCALE GENOMIC DNA]</scope>
    <source>
        <strain evidence="6 7">DSM 10596</strain>
    </source>
</reference>
<feature type="compositionally biased region" description="Basic residues" evidence="4">
    <location>
        <begin position="210"/>
        <end position="222"/>
    </location>
</feature>